<evidence type="ECO:0000313" key="1">
    <source>
        <dbReference type="EMBL" id="RUS31898.1"/>
    </source>
</evidence>
<accession>A0A433QQ64</accession>
<dbReference type="AlphaFoldDB" id="A0A433QQ64"/>
<keyword evidence="2" id="KW-1185">Reference proteome</keyword>
<comment type="caution">
    <text evidence="1">The sequence shown here is derived from an EMBL/GenBank/DDBJ whole genome shotgun (WGS) entry which is preliminary data.</text>
</comment>
<protein>
    <submittedName>
        <fullName evidence="1">Uncharacterized protein</fullName>
    </submittedName>
</protein>
<evidence type="ECO:0000313" key="2">
    <source>
        <dbReference type="Proteomes" id="UP000274822"/>
    </source>
</evidence>
<dbReference type="Proteomes" id="UP000274822">
    <property type="component" value="Unassembled WGS sequence"/>
</dbReference>
<organism evidence="1 2">
    <name type="scientific">Jimgerdemannia flammicorona</name>
    <dbReference type="NCBI Taxonomy" id="994334"/>
    <lineage>
        <taxon>Eukaryota</taxon>
        <taxon>Fungi</taxon>
        <taxon>Fungi incertae sedis</taxon>
        <taxon>Mucoromycota</taxon>
        <taxon>Mucoromycotina</taxon>
        <taxon>Endogonomycetes</taxon>
        <taxon>Endogonales</taxon>
        <taxon>Endogonaceae</taxon>
        <taxon>Jimgerdemannia</taxon>
    </lineage>
</organism>
<dbReference type="EMBL" id="RBNJ01002506">
    <property type="protein sequence ID" value="RUS31898.1"/>
    <property type="molecule type" value="Genomic_DNA"/>
</dbReference>
<sequence length="60" mass="6469">MNDLLSLVTASLCQAVVLHCVKHFIMAGSILNSGLRVPRTFATSRPEADAQLLIPAPSHR</sequence>
<reference evidence="1 2" key="1">
    <citation type="journal article" date="2018" name="New Phytol.">
        <title>Phylogenomics of Endogonaceae and evolution of mycorrhizas within Mucoromycota.</title>
        <authorList>
            <person name="Chang Y."/>
            <person name="Desiro A."/>
            <person name="Na H."/>
            <person name="Sandor L."/>
            <person name="Lipzen A."/>
            <person name="Clum A."/>
            <person name="Barry K."/>
            <person name="Grigoriev I.V."/>
            <person name="Martin F.M."/>
            <person name="Stajich J.E."/>
            <person name="Smith M.E."/>
            <person name="Bonito G."/>
            <person name="Spatafora J.W."/>
        </authorList>
    </citation>
    <scope>NUCLEOTIDE SEQUENCE [LARGE SCALE GENOMIC DNA]</scope>
    <source>
        <strain evidence="1 2">AD002</strain>
    </source>
</reference>
<gene>
    <name evidence="1" type="ORF">BC938DRAFT_476810</name>
</gene>
<name>A0A433QQ64_9FUNG</name>
<proteinExistence type="predicted"/>